<name>A0A076FFG0_9VIRU</name>
<dbReference type="RefSeq" id="YP_009052127.1">
    <property type="nucleotide sequence ID" value="NC_024697.1"/>
</dbReference>
<accession>A0A076FFG0</accession>
<dbReference type="EMBL" id="KJ645900">
    <property type="protein sequence ID" value="AII16979.1"/>
    <property type="molecule type" value="Genomic_DNA"/>
</dbReference>
<dbReference type="KEGG" id="vg:20041471"/>
<sequence length="122" mass="14114">MYKKYKMKSRKTKKQRGGGKKTKKVTSKTRKTKKGGSNQKARTTVKISNNDKNIEIEASEVGDLWECECKDSKMKLRKGHNKKGHVDRNNNKITKIGMKECDCEIDKDKADSRELEMMMNKN</sequence>
<keyword evidence="3" id="KW-1185">Reference proteome</keyword>
<evidence type="ECO:0000313" key="3">
    <source>
        <dbReference type="Proteomes" id="UP000028667"/>
    </source>
</evidence>
<feature type="region of interest" description="Disordered" evidence="1">
    <location>
        <begin position="1"/>
        <end position="46"/>
    </location>
</feature>
<dbReference type="Proteomes" id="UP000028667">
    <property type="component" value="Segment"/>
</dbReference>
<feature type="compositionally biased region" description="Basic residues" evidence="1">
    <location>
        <begin position="1"/>
        <end position="34"/>
    </location>
</feature>
<proteinExistence type="predicted"/>
<reference evidence="2 3" key="1">
    <citation type="journal article" date="2014" name="Virology">
        <title>Genome of brown tide virus (AaV), the little giant of the Megaviridae, elucidates NCLDV genome expansion and host-virus coevolution.</title>
        <authorList>
            <person name="Moniruzzaman M."/>
            <person name="LeCleir G.R."/>
            <person name="Brown C.M."/>
            <person name="Gobler C.J."/>
            <person name="Bidle K.D."/>
            <person name="Wilson W.H."/>
            <person name="Wilhelm S.W."/>
        </authorList>
    </citation>
    <scope>NUCLEOTIDE SEQUENCE [LARGE SCALE GENOMIC DNA]</scope>
    <source>
        <strain evidence="2">BtV-01</strain>
    </source>
</reference>
<gene>
    <name evidence="2" type="ORF">AaV_049</name>
</gene>
<protein>
    <submittedName>
        <fullName evidence="2">Uncharacterized protein</fullName>
    </submittedName>
</protein>
<evidence type="ECO:0000313" key="2">
    <source>
        <dbReference type="EMBL" id="AII16979.1"/>
    </source>
</evidence>
<organism evidence="2 3">
    <name type="scientific">Aureococcus anophagefferens virus</name>
    <dbReference type="NCBI Taxonomy" id="1474867"/>
    <lineage>
        <taxon>Viruses</taxon>
        <taxon>Varidnaviria</taxon>
        <taxon>Bamfordvirae</taxon>
        <taxon>Nucleocytoviricota</taxon>
        <taxon>Megaviricetes</taxon>
        <taxon>Imitervirales</taxon>
        <taxon>Schizomimiviridae</taxon>
        <taxon>Kratosvirus</taxon>
        <taxon>Kratosvirus quantuckense</taxon>
    </lineage>
</organism>
<dbReference type="GeneID" id="20041471"/>
<evidence type="ECO:0000256" key="1">
    <source>
        <dbReference type="SAM" id="MobiDB-lite"/>
    </source>
</evidence>